<organism evidence="2 3">
    <name type="scientific">Pleurostoma richardsiae</name>
    <dbReference type="NCBI Taxonomy" id="41990"/>
    <lineage>
        <taxon>Eukaryota</taxon>
        <taxon>Fungi</taxon>
        <taxon>Dikarya</taxon>
        <taxon>Ascomycota</taxon>
        <taxon>Pezizomycotina</taxon>
        <taxon>Sordariomycetes</taxon>
        <taxon>Sordariomycetidae</taxon>
        <taxon>Calosphaeriales</taxon>
        <taxon>Pleurostomataceae</taxon>
        <taxon>Pleurostoma</taxon>
    </lineage>
</organism>
<dbReference type="Proteomes" id="UP001174694">
    <property type="component" value="Unassembled WGS sequence"/>
</dbReference>
<name>A0AA38VCY6_9PEZI</name>
<reference evidence="2" key="1">
    <citation type="submission" date="2022-07" db="EMBL/GenBank/DDBJ databases">
        <title>Fungi with potential for degradation of polypropylene.</title>
        <authorList>
            <person name="Gostincar C."/>
        </authorList>
    </citation>
    <scope>NUCLEOTIDE SEQUENCE</scope>
    <source>
        <strain evidence="2">EXF-13308</strain>
    </source>
</reference>
<feature type="region of interest" description="Disordered" evidence="1">
    <location>
        <begin position="184"/>
        <end position="267"/>
    </location>
</feature>
<protein>
    <submittedName>
        <fullName evidence="2">Uncharacterized protein</fullName>
    </submittedName>
</protein>
<evidence type="ECO:0000313" key="3">
    <source>
        <dbReference type="Proteomes" id="UP001174694"/>
    </source>
</evidence>
<accession>A0AA38VCY6</accession>
<evidence type="ECO:0000313" key="2">
    <source>
        <dbReference type="EMBL" id="KAJ9138921.1"/>
    </source>
</evidence>
<comment type="caution">
    <text evidence="2">The sequence shown here is derived from an EMBL/GenBank/DDBJ whole genome shotgun (WGS) entry which is preliminary data.</text>
</comment>
<proteinExistence type="predicted"/>
<sequence>MERLDEMDLDFDRDALLASRADEADKQILKLRELRDALCDITSPSTRYDARLVRMIIGFVEKTYAHYKGAKYAELREYVKTVHLLSRTRRIGRHCNSIKGQAADLAQSDARAALAWKHAGQLFGLAEKCMGRVTEVLRVAEEETDGMLQDEGQVQMMGRMAGKAVFEVEREYYKWRATYFRPPSAEKRKASKEALGGQEPPTKLLKGTDGSASAKAPGVTRKSPAIEATTTRTGQELRESIRTPTVSPGLKAPRFPGSNGLPKHSSPPKVLLELSAEPREEPKPITPGSWKEEYRMLLKMCGVDDLFKDMLLVEIVTGKLQELARQGIEFMKAKPGARRSGASNTASLEQLLTEQEKFQEAHASALAMFDQQAAKTQEVAQKRLDQLRELNVTHIPKNEDVWGPKLREATTLEEKFKKEVEEIVARQEALAARIDDMVKGKSEETLGYGSKILAAEALKSVEQLVDTLTTVREWGPRAVLRYRHGGTTESRDGREVVLV</sequence>
<evidence type="ECO:0000256" key="1">
    <source>
        <dbReference type="SAM" id="MobiDB-lite"/>
    </source>
</evidence>
<keyword evidence="3" id="KW-1185">Reference proteome</keyword>
<dbReference type="AlphaFoldDB" id="A0AA38VCY6"/>
<gene>
    <name evidence="2" type="ORF">NKR23_g8190</name>
</gene>
<dbReference type="EMBL" id="JANBVO010000028">
    <property type="protein sequence ID" value="KAJ9138921.1"/>
    <property type="molecule type" value="Genomic_DNA"/>
</dbReference>